<comment type="similarity">
    <text evidence="13">Belongs to the cysteine-rich repeat secretory protein family. Plasmodesmata-located proteins (PDLD) subfamily.</text>
</comment>
<keyword evidence="11" id="KW-1015">Disulfide bond</keyword>
<evidence type="ECO:0000256" key="7">
    <source>
        <dbReference type="ARBA" id="ARBA00022737"/>
    </source>
</evidence>
<keyword evidence="10 15" id="KW-0472">Membrane</keyword>
<dbReference type="GO" id="GO:0009506">
    <property type="term" value="C:plasmodesma"/>
    <property type="evidence" value="ECO:0007669"/>
    <property type="project" value="UniProtKB-SubCell"/>
</dbReference>
<reference evidence="17" key="2">
    <citation type="journal article" date="2024" name="Plant">
        <title>Genomic evolution and insights into agronomic trait innovations of Sesamum species.</title>
        <authorList>
            <person name="Miao H."/>
            <person name="Wang L."/>
            <person name="Qu L."/>
            <person name="Liu H."/>
            <person name="Sun Y."/>
            <person name="Le M."/>
            <person name="Wang Q."/>
            <person name="Wei S."/>
            <person name="Zheng Y."/>
            <person name="Lin W."/>
            <person name="Duan Y."/>
            <person name="Cao H."/>
            <person name="Xiong S."/>
            <person name="Wang X."/>
            <person name="Wei L."/>
            <person name="Li C."/>
            <person name="Ma Q."/>
            <person name="Ju M."/>
            <person name="Zhao R."/>
            <person name="Li G."/>
            <person name="Mu C."/>
            <person name="Tian Q."/>
            <person name="Mei H."/>
            <person name="Zhang T."/>
            <person name="Gao T."/>
            <person name="Zhang H."/>
        </authorList>
    </citation>
    <scope>NUCLEOTIDE SEQUENCE</scope>
    <source>
        <strain evidence="17">3651</strain>
    </source>
</reference>
<dbReference type="EMBL" id="JACGWO010000010">
    <property type="protein sequence ID" value="KAK4416913.1"/>
    <property type="molecule type" value="Genomic_DNA"/>
</dbReference>
<dbReference type="Proteomes" id="UP001293254">
    <property type="component" value="Unassembled WGS sequence"/>
</dbReference>
<dbReference type="Pfam" id="PF01657">
    <property type="entry name" value="Stress-antifung"/>
    <property type="match status" value="2"/>
</dbReference>
<evidence type="ECO:0000256" key="8">
    <source>
        <dbReference type="ARBA" id="ARBA00022949"/>
    </source>
</evidence>
<accession>A0AAE2CCA3</accession>
<gene>
    <name evidence="17" type="ORF">Salat_2516800</name>
</gene>
<evidence type="ECO:0000256" key="12">
    <source>
        <dbReference type="ARBA" id="ARBA00024184"/>
    </source>
</evidence>
<dbReference type="GO" id="GO:0005886">
    <property type="term" value="C:plasma membrane"/>
    <property type="evidence" value="ECO:0007669"/>
    <property type="project" value="UniProtKB-SubCell"/>
</dbReference>
<keyword evidence="8" id="KW-0965">Cell junction</keyword>
<dbReference type="PROSITE" id="PS51473">
    <property type="entry name" value="GNK2"/>
    <property type="match status" value="2"/>
</dbReference>
<evidence type="ECO:0000256" key="5">
    <source>
        <dbReference type="ARBA" id="ARBA00022692"/>
    </source>
</evidence>
<dbReference type="CDD" id="cd23509">
    <property type="entry name" value="Gnk2-like"/>
    <property type="match status" value="2"/>
</dbReference>
<evidence type="ECO:0000256" key="3">
    <source>
        <dbReference type="ARBA" id="ARBA00022475"/>
    </source>
</evidence>
<organism evidence="17 18">
    <name type="scientific">Sesamum alatum</name>
    <dbReference type="NCBI Taxonomy" id="300844"/>
    <lineage>
        <taxon>Eukaryota</taxon>
        <taxon>Viridiplantae</taxon>
        <taxon>Streptophyta</taxon>
        <taxon>Embryophyta</taxon>
        <taxon>Tracheophyta</taxon>
        <taxon>Spermatophyta</taxon>
        <taxon>Magnoliopsida</taxon>
        <taxon>eudicotyledons</taxon>
        <taxon>Gunneridae</taxon>
        <taxon>Pentapetalae</taxon>
        <taxon>asterids</taxon>
        <taxon>lamiids</taxon>
        <taxon>Lamiales</taxon>
        <taxon>Pedaliaceae</taxon>
        <taxon>Sesamum</taxon>
    </lineage>
</organism>
<dbReference type="Gene3D" id="3.30.430.20">
    <property type="entry name" value="Gnk2 domain, C-X8-C-X2-C motif"/>
    <property type="match status" value="2"/>
</dbReference>
<dbReference type="InterPro" id="IPR051378">
    <property type="entry name" value="Cell2Cell_Antifungal"/>
</dbReference>
<keyword evidence="18" id="KW-1185">Reference proteome</keyword>
<keyword evidence="6" id="KW-0732">Signal</keyword>
<evidence type="ECO:0000313" key="18">
    <source>
        <dbReference type="Proteomes" id="UP001293254"/>
    </source>
</evidence>
<proteinExistence type="inferred from homology"/>
<name>A0AAE2CCA3_9LAMI</name>
<feature type="domain" description="Gnk2-homologous" evidence="16">
    <location>
        <begin position="139"/>
        <end position="239"/>
    </location>
</feature>
<keyword evidence="7" id="KW-0677">Repeat</keyword>
<comment type="subunit">
    <text evidence="14">(Microbial infection) Interacts with Grapevine fanleaf virus (GFLV) 2B-MP.</text>
</comment>
<evidence type="ECO:0000256" key="1">
    <source>
        <dbReference type="ARBA" id="ARBA00004251"/>
    </source>
</evidence>
<dbReference type="FunFam" id="3.30.430.20:FF:000020">
    <property type="entry name" value="Cysteine-rich repeat secretory protein 60"/>
    <property type="match status" value="1"/>
</dbReference>
<keyword evidence="4" id="KW-0945">Host-virus interaction</keyword>
<evidence type="ECO:0000256" key="6">
    <source>
        <dbReference type="ARBA" id="ARBA00022729"/>
    </source>
</evidence>
<evidence type="ECO:0000313" key="17">
    <source>
        <dbReference type="EMBL" id="KAK4416913.1"/>
    </source>
</evidence>
<evidence type="ECO:0000256" key="13">
    <source>
        <dbReference type="ARBA" id="ARBA00038393"/>
    </source>
</evidence>
<dbReference type="PANTHER" id="PTHR32080:SF3">
    <property type="entry name" value="PLASMODESMATA-LOCATED PROTEIN 7"/>
    <property type="match status" value="1"/>
</dbReference>
<feature type="domain" description="Gnk2-homologous" evidence="16">
    <location>
        <begin position="34"/>
        <end position="138"/>
    </location>
</feature>
<keyword evidence="5 15" id="KW-0812">Transmembrane</keyword>
<evidence type="ECO:0000256" key="2">
    <source>
        <dbReference type="ARBA" id="ARBA00022448"/>
    </source>
</evidence>
<dbReference type="AlphaFoldDB" id="A0AAE2CCA3"/>
<protein>
    <submittedName>
        <fullName evidence="17">Plasmodesmata-located protein 7</fullName>
    </submittedName>
</protein>
<dbReference type="InterPro" id="IPR038408">
    <property type="entry name" value="GNK2_sf"/>
</dbReference>
<feature type="transmembrane region" description="Helical" evidence="15">
    <location>
        <begin position="259"/>
        <end position="279"/>
    </location>
</feature>
<evidence type="ECO:0000256" key="4">
    <source>
        <dbReference type="ARBA" id="ARBA00022581"/>
    </source>
</evidence>
<evidence type="ECO:0000256" key="15">
    <source>
        <dbReference type="SAM" id="Phobius"/>
    </source>
</evidence>
<dbReference type="FunFam" id="3.30.430.20:FF:000001">
    <property type="entry name" value="cysteine-rich repeat secretory protein 3"/>
    <property type="match status" value="1"/>
</dbReference>
<evidence type="ECO:0000256" key="9">
    <source>
        <dbReference type="ARBA" id="ARBA00022989"/>
    </source>
</evidence>
<keyword evidence="3" id="KW-1003">Cell membrane</keyword>
<dbReference type="InterPro" id="IPR002902">
    <property type="entry name" value="GNK2"/>
</dbReference>
<evidence type="ECO:0000256" key="14">
    <source>
        <dbReference type="ARBA" id="ARBA00064287"/>
    </source>
</evidence>
<dbReference type="PANTHER" id="PTHR32080">
    <property type="entry name" value="ANTIFUNGAL PROTEIN GINKBILOBIN-2-LIKE"/>
    <property type="match status" value="1"/>
</dbReference>
<evidence type="ECO:0000256" key="10">
    <source>
        <dbReference type="ARBA" id="ARBA00023136"/>
    </source>
</evidence>
<comment type="subcellular location">
    <subcellularLocation>
        <location evidence="12">Cell junction</location>
        <location evidence="12">Plasmodesma</location>
    </subcellularLocation>
    <subcellularLocation>
        <location evidence="1">Cell membrane</location>
        <topology evidence="1">Single-pass type I membrane protein</topology>
    </subcellularLocation>
</comment>
<comment type="caution">
    <text evidence="17">The sequence shown here is derived from an EMBL/GenBank/DDBJ whole genome shotgun (WGS) entry which is preliminary data.</text>
</comment>
<keyword evidence="9 15" id="KW-1133">Transmembrane helix</keyword>
<reference evidence="17" key="1">
    <citation type="submission" date="2020-06" db="EMBL/GenBank/DDBJ databases">
        <authorList>
            <person name="Li T."/>
            <person name="Hu X."/>
            <person name="Zhang T."/>
            <person name="Song X."/>
            <person name="Zhang H."/>
            <person name="Dai N."/>
            <person name="Sheng W."/>
            <person name="Hou X."/>
            <person name="Wei L."/>
        </authorList>
    </citation>
    <scope>NUCLEOTIDE SEQUENCE</scope>
    <source>
        <strain evidence="17">3651</strain>
        <tissue evidence="17">Leaf</tissue>
    </source>
</reference>
<keyword evidence="2" id="KW-0813">Transport</keyword>
<sequence>MEKPASTHHLLLLITFSLQLFCAYFFIPAHSSLDTFLYGGCSQIKYTPGSQYESNLNSLLSSLVNSATYSAYNKFTIMGSSRQDVVYGLYQCRADLAMPDCASCVARAVTHLGPLCSETCGGAVQLEGCFVKYDNASFIGVEDKTVVMKKCGPSDGYNEDEMSRRDAVLTGLNGAGGLYRVGGSEDVQGVAQCIGDLSMGQCQDCLTEAIRRLKAECGGAAFGDMFLAKCYARYSTSGAHVYAGPNHDSPHHGESEKTFAIIIGLLAGVALLIIFLTFVRRMFGGNGEISSNHN</sequence>
<evidence type="ECO:0000259" key="16">
    <source>
        <dbReference type="PROSITE" id="PS51473"/>
    </source>
</evidence>
<evidence type="ECO:0000256" key="11">
    <source>
        <dbReference type="ARBA" id="ARBA00023157"/>
    </source>
</evidence>